<keyword evidence="3" id="KW-1185">Reference proteome</keyword>
<dbReference type="OrthoDB" id="874372at2"/>
<evidence type="ECO:0000313" key="3">
    <source>
        <dbReference type="Proteomes" id="UP000251692"/>
    </source>
</evidence>
<dbReference type="RefSeq" id="WP_112306516.1">
    <property type="nucleotide sequence ID" value="NZ_QMDV01000004.1"/>
</dbReference>
<protein>
    <submittedName>
        <fullName evidence="2">Uncharacterized protein</fullName>
    </submittedName>
</protein>
<keyword evidence="1" id="KW-0812">Transmembrane</keyword>
<dbReference type="EMBL" id="QMDV01000004">
    <property type="protein sequence ID" value="RAU81838.1"/>
    <property type="molecule type" value="Genomic_DNA"/>
</dbReference>
<dbReference type="AlphaFoldDB" id="A0A364RBY0"/>
<proteinExistence type="predicted"/>
<gene>
    <name evidence="2" type="ORF">DP923_14175</name>
</gene>
<reference evidence="2 3" key="1">
    <citation type="submission" date="2018-06" db="EMBL/GenBank/DDBJ databases">
        <authorList>
            <person name="Liu Z.-W."/>
        </authorList>
    </citation>
    <scope>NUCLEOTIDE SEQUENCE [LARGE SCALE GENOMIC DNA]</scope>
    <source>
        <strain evidence="2 3">2b14</strain>
    </source>
</reference>
<keyword evidence="1" id="KW-0472">Membrane</keyword>
<accession>A0A364RBY0</accession>
<organism evidence="2 3">
    <name type="scientific">Pontibacter arcticus</name>
    <dbReference type="NCBI Taxonomy" id="2080288"/>
    <lineage>
        <taxon>Bacteria</taxon>
        <taxon>Pseudomonadati</taxon>
        <taxon>Bacteroidota</taxon>
        <taxon>Cytophagia</taxon>
        <taxon>Cytophagales</taxon>
        <taxon>Hymenobacteraceae</taxon>
        <taxon>Pontibacter</taxon>
    </lineage>
</organism>
<sequence length="241" mass="28066">MAELEVVKHTKAVFKIMGDKNTGWKHKFKEIILEIGIIVFAITLSLWLHNWSEHNHVKQEEKEFLTGLKVDLQKDLTELESDIKTYNQVHKGFNYFYNVAYGAPLQADSLLQYRWVLHNSTQFNPNNSRFEGLKASGKIGIIENKELLNAILELYQEDIPWLLMLNESINSYKKEKLEASMNTFLVVDRNNNDNLEDVLHEPLIQNHLRQIGAFGEVKNQYSKVIEKNTKVLALIEKQLKE</sequence>
<evidence type="ECO:0000256" key="1">
    <source>
        <dbReference type="SAM" id="Phobius"/>
    </source>
</evidence>
<comment type="caution">
    <text evidence="2">The sequence shown here is derived from an EMBL/GenBank/DDBJ whole genome shotgun (WGS) entry which is preliminary data.</text>
</comment>
<dbReference type="Proteomes" id="UP000251692">
    <property type="component" value="Unassembled WGS sequence"/>
</dbReference>
<dbReference type="Pfam" id="PF19578">
    <property type="entry name" value="DUF6090"/>
    <property type="match status" value="1"/>
</dbReference>
<dbReference type="InterPro" id="IPR045749">
    <property type="entry name" value="DUF6090"/>
</dbReference>
<reference evidence="2 3" key="2">
    <citation type="submission" date="2018-07" db="EMBL/GenBank/DDBJ databases">
        <title>Pontibacter sp. 2b14 genomic sequence and assembly.</title>
        <authorList>
            <person name="Du Z.-J."/>
        </authorList>
    </citation>
    <scope>NUCLEOTIDE SEQUENCE [LARGE SCALE GENOMIC DNA]</scope>
    <source>
        <strain evidence="2 3">2b14</strain>
    </source>
</reference>
<name>A0A364RBY0_9BACT</name>
<evidence type="ECO:0000313" key="2">
    <source>
        <dbReference type="EMBL" id="RAU81838.1"/>
    </source>
</evidence>
<feature type="transmembrane region" description="Helical" evidence="1">
    <location>
        <begin position="31"/>
        <end position="49"/>
    </location>
</feature>
<keyword evidence="1" id="KW-1133">Transmembrane helix</keyword>